<dbReference type="Proteomes" id="UP000467700">
    <property type="component" value="Unassembled WGS sequence"/>
</dbReference>
<comment type="caution">
    <text evidence="14">The sequence shown here is derived from an EMBL/GenBank/DDBJ whole genome shotgun (WGS) entry which is preliminary data.</text>
</comment>
<evidence type="ECO:0000256" key="9">
    <source>
        <dbReference type="ARBA" id="ARBA00022842"/>
    </source>
</evidence>
<dbReference type="InterPro" id="IPR023214">
    <property type="entry name" value="HAD_sf"/>
</dbReference>
<evidence type="ECO:0000256" key="10">
    <source>
        <dbReference type="ARBA" id="ARBA00022989"/>
    </source>
</evidence>
<keyword evidence="12" id="KW-0375">Hydrogen ion transport</keyword>
<dbReference type="Gene3D" id="2.70.150.10">
    <property type="entry name" value="Calcium-transporting ATPase, cytoplasmic transduction domain A"/>
    <property type="match status" value="1"/>
</dbReference>
<keyword evidence="12" id="KW-0813">Transport</keyword>
<feature type="transmembrane region" description="Helical" evidence="12">
    <location>
        <begin position="757"/>
        <end position="781"/>
    </location>
</feature>
<keyword evidence="6" id="KW-0479">Metal-binding</keyword>
<evidence type="ECO:0000256" key="11">
    <source>
        <dbReference type="ARBA" id="ARBA00023136"/>
    </source>
</evidence>
<dbReference type="InterPro" id="IPR036412">
    <property type="entry name" value="HAD-like_sf"/>
</dbReference>
<feature type="domain" description="Cation-transporting P-type ATPase N-terminal" evidence="13">
    <location>
        <begin position="60"/>
        <end position="132"/>
    </location>
</feature>
<evidence type="ECO:0000256" key="8">
    <source>
        <dbReference type="ARBA" id="ARBA00022840"/>
    </source>
</evidence>
<feature type="transmembrane region" description="Helical" evidence="12">
    <location>
        <begin position="801"/>
        <end position="821"/>
    </location>
</feature>
<dbReference type="PROSITE" id="PS51257">
    <property type="entry name" value="PROKAR_LIPOPROTEIN"/>
    <property type="match status" value="1"/>
</dbReference>
<dbReference type="PRINTS" id="PR00119">
    <property type="entry name" value="CATATPASE"/>
</dbReference>
<dbReference type="InterPro" id="IPR008250">
    <property type="entry name" value="ATPase_P-typ_transduc_dom_A_sf"/>
</dbReference>
<feature type="transmembrane region" description="Helical" evidence="12">
    <location>
        <begin position="833"/>
        <end position="853"/>
    </location>
</feature>
<evidence type="ECO:0000256" key="5">
    <source>
        <dbReference type="ARBA" id="ARBA00022692"/>
    </source>
</evidence>
<dbReference type="SUPFAM" id="SSF81653">
    <property type="entry name" value="Calcium ATPase, transduction domain A"/>
    <property type="match status" value="1"/>
</dbReference>
<keyword evidence="7 12" id="KW-0547">Nucleotide-binding</keyword>
<dbReference type="InterPro" id="IPR023298">
    <property type="entry name" value="ATPase_P-typ_TM_dom_sf"/>
</dbReference>
<comment type="similarity">
    <text evidence="3 12">Belongs to the cation transport ATPase (P-type) (TC 3.A.3) family. Type IIIA subfamily.</text>
</comment>
<dbReference type="GO" id="GO:0008553">
    <property type="term" value="F:P-type proton-exporting transporter activity"/>
    <property type="evidence" value="ECO:0007669"/>
    <property type="project" value="UniProtKB-UniRule"/>
</dbReference>
<dbReference type="SUPFAM" id="SSF81660">
    <property type="entry name" value="Metal cation-transporting ATPase, ATP-binding domain N"/>
    <property type="match status" value="1"/>
</dbReference>
<keyword evidence="12" id="KW-1278">Translocase</keyword>
<feature type="transmembrane region" description="Helical" evidence="12">
    <location>
        <begin position="140"/>
        <end position="159"/>
    </location>
</feature>
<dbReference type="GO" id="GO:0005886">
    <property type="term" value="C:plasma membrane"/>
    <property type="evidence" value="ECO:0007669"/>
    <property type="project" value="UniProtKB-SubCell"/>
</dbReference>
<comment type="catalytic activity">
    <reaction evidence="12">
        <text>ATP + H2O + H(+)(in) = ADP + phosphate + 2 H(+)(out)</text>
        <dbReference type="Rhea" id="RHEA:20852"/>
        <dbReference type="ChEBI" id="CHEBI:15377"/>
        <dbReference type="ChEBI" id="CHEBI:15378"/>
        <dbReference type="ChEBI" id="CHEBI:30616"/>
        <dbReference type="ChEBI" id="CHEBI:43474"/>
        <dbReference type="ChEBI" id="CHEBI:456216"/>
        <dbReference type="EC" id="7.1.2.1"/>
    </reaction>
</comment>
<evidence type="ECO:0000256" key="7">
    <source>
        <dbReference type="ARBA" id="ARBA00022741"/>
    </source>
</evidence>
<keyword evidence="8 12" id="KW-0067">ATP-binding</keyword>
<accession>A0A8S0WXH2</accession>
<dbReference type="Pfam" id="PF00702">
    <property type="entry name" value="Hydrolase"/>
    <property type="match status" value="1"/>
</dbReference>
<dbReference type="Gene3D" id="3.40.50.1000">
    <property type="entry name" value="HAD superfamily/HAD-like"/>
    <property type="match status" value="1"/>
</dbReference>
<gene>
    <name evidence="14" type="ORF">AAE3_LOCUS3358</name>
</gene>
<keyword evidence="10 12" id="KW-1133">Transmembrane helix</keyword>
<keyword evidence="15" id="KW-1185">Reference proteome</keyword>
<dbReference type="SMART" id="SM00831">
    <property type="entry name" value="Cation_ATPase_N"/>
    <property type="match status" value="1"/>
</dbReference>
<dbReference type="SUPFAM" id="SSF56784">
    <property type="entry name" value="HAD-like"/>
    <property type="match status" value="1"/>
</dbReference>
<dbReference type="Pfam" id="PF00690">
    <property type="entry name" value="Cation_ATPase_N"/>
    <property type="match status" value="1"/>
</dbReference>
<evidence type="ECO:0000313" key="15">
    <source>
        <dbReference type="Proteomes" id="UP000467700"/>
    </source>
</evidence>
<name>A0A8S0WXH2_CYCAE</name>
<dbReference type="PRINTS" id="PR00120">
    <property type="entry name" value="HATPASE"/>
</dbReference>
<dbReference type="InterPro" id="IPR059000">
    <property type="entry name" value="ATPase_P-type_domA"/>
</dbReference>
<dbReference type="FunFam" id="3.40.50.1000:FF:000211">
    <property type="entry name" value="Plasma membrane ATPase"/>
    <property type="match status" value="1"/>
</dbReference>
<reference evidence="14 15" key="1">
    <citation type="submission" date="2020-01" db="EMBL/GenBank/DDBJ databases">
        <authorList>
            <person name="Gupta K D."/>
        </authorList>
    </citation>
    <scope>NUCLEOTIDE SEQUENCE [LARGE SCALE GENOMIC DNA]</scope>
</reference>
<dbReference type="NCBIfam" id="TIGR01494">
    <property type="entry name" value="ATPase_P-type"/>
    <property type="match status" value="1"/>
</dbReference>
<evidence type="ECO:0000256" key="3">
    <source>
        <dbReference type="ARBA" id="ARBA00008804"/>
    </source>
</evidence>
<dbReference type="GO" id="GO:0120029">
    <property type="term" value="P:proton export across plasma membrane"/>
    <property type="evidence" value="ECO:0007669"/>
    <property type="project" value="UniProtKB-UniRule"/>
</dbReference>
<feature type="transmembrane region" description="Helical" evidence="12">
    <location>
        <begin position="689"/>
        <end position="711"/>
    </location>
</feature>
<feature type="transmembrane region" description="Helical" evidence="12">
    <location>
        <begin position="717"/>
        <end position="736"/>
    </location>
</feature>
<evidence type="ECO:0000256" key="1">
    <source>
        <dbReference type="ARBA" id="ARBA00003417"/>
    </source>
</evidence>
<evidence type="ECO:0000256" key="2">
    <source>
        <dbReference type="ARBA" id="ARBA00004141"/>
    </source>
</evidence>
<dbReference type="Gene3D" id="3.40.1110.10">
    <property type="entry name" value="Calcium-transporting ATPase, cytoplasmic domain N"/>
    <property type="match status" value="1"/>
</dbReference>
<keyword evidence="5 12" id="KW-0812">Transmembrane</keyword>
<comment type="subcellular location">
    <subcellularLocation>
        <location evidence="12">Cell membrane</location>
        <topology evidence="12">Multi-pass membrane protein</topology>
    </subcellularLocation>
    <subcellularLocation>
        <location evidence="2">Membrane</location>
        <topology evidence="2">Multi-pass membrane protein</topology>
    </subcellularLocation>
</comment>
<protein>
    <recommendedName>
        <fullName evidence="12">Plasma membrane ATPase</fullName>
        <ecNumber evidence="12">7.1.2.1</ecNumber>
    </recommendedName>
</protein>
<dbReference type="InterPro" id="IPR018303">
    <property type="entry name" value="ATPase_P-typ_P_site"/>
</dbReference>
<dbReference type="PROSITE" id="PS00154">
    <property type="entry name" value="ATPASE_E1_E2"/>
    <property type="match status" value="1"/>
</dbReference>
<dbReference type="InterPro" id="IPR004014">
    <property type="entry name" value="ATPase_P-typ_cation-transptr_N"/>
</dbReference>
<evidence type="ECO:0000256" key="12">
    <source>
        <dbReference type="RuleBase" id="RU362083"/>
    </source>
</evidence>
<comment type="function">
    <text evidence="1">The plasma membrane ATPase of plants and fungi is a hydrogen ion pump. The proton gradient it generates drives the active transport of nutrients by H(+)-symport. The resulting external acidification and/or internal alkinization may mediate growth responses.</text>
</comment>
<dbReference type="GO" id="GO:0046872">
    <property type="term" value="F:metal ion binding"/>
    <property type="evidence" value="ECO:0007669"/>
    <property type="project" value="UniProtKB-KW"/>
</dbReference>
<dbReference type="EMBL" id="CACVBS010000032">
    <property type="protein sequence ID" value="CAA7261198.1"/>
    <property type="molecule type" value="Genomic_DNA"/>
</dbReference>
<keyword evidence="9 12" id="KW-0460">Magnesium</keyword>
<dbReference type="NCBIfam" id="TIGR01647">
    <property type="entry name" value="ATPase-IIIA_H"/>
    <property type="match status" value="1"/>
</dbReference>
<dbReference type="PANTHER" id="PTHR42861">
    <property type="entry name" value="CALCIUM-TRANSPORTING ATPASE"/>
    <property type="match status" value="1"/>
</dbReference>
<sequence>MHTRPVTAFQLPRDLSERDASYFGLSSMSCVTPLPCECRSCGSRSQAIDLASGLKLNEIESEALEIDQVFKLLQSDWNGLSQEEANRRLQIFGPNKFKGEHQSLIIQFIGFLWNPLAWMMEVAAILAVVPSGKEDQPPDWQTFSGVILLLILTSVTCFYKERRVITELKAREDSPEAPKVRVRRDNSWKEIDSAHIVPGDLVLFKIDDIVPADCIVVEAMNLSVDEAVVTEECLTQSKDVGDKCFSGSTCRNGEAEAIVLSTGPNTFFGRAASLVGPEDDATNRLRNFIAQIASFCLIITGIFVVAEILVLYASFHFPYRWGLSSIIVLLIGGIPIAIPNTLSYTVTIGLTTLAQCKAIVTRLAALEELAGVNILCFDKTGTLTTNVPTVDGGGNKTYSRFSREEVTQLAAYASQTENPDTKDAVILRALEDPEKAREGIEVLELRPYNPVDGRTEVTYRENATGRIKRVTKGMTGIIVELCTRNRTEAFEDQLEVDVEEAAIQGMRVIAIAYEDVRGDDFEASGEGFEFVGFLPIFDPPREDAKQAIEEARSLGLKVKLLADGQLSIAKELGRRIGLGDHMHAAKVLREGHSNIDEIVLYADGFAGIYPEHRGEVVNKLQAMGYSCAMVGREASSATALSCASVGIAVDGATDEVRGAADMILTEPGLSTVVQAIRQSRVTLHRLKSYSIYVCAVTILLVVCFAVLAFTYKFDFRPFMVLVIALLNYGMTMTLPLDRALPSNEPDVWDLTEIFSFAIAYGLYLTTSSITLIVVIIETSFFQSRFGVQLSTPGPVDPNDPQLHMIAYLQVAIISQALIFVTRSHGFFFMERPSFALMGTFVVAQVVSSLIAAYCDWGFAQIHSVSGGYIGIVWFWNIVWFVPLDWIKLSMKATVIKSFRERRLRQTREEVAARATGVPIKRAQSRAASIYESFYSNRTNFLKQAVRKVGFKGKVTVRPEELERFSSIQAHRSGQKLARHPEVIPMC</sequence>
<organism evidence="14 15">
    <name type="scientific">Cyclocybe aegerita</name>
    <name type="common">Black poplar mushroom</name>
    <name type="synonym">Agrocybe aegerita</name>
    <dbReference type="NCBI Taxonomy" id="1973307"/>
    <lineage>
        <taxon>Eukaryota</taxon>
        <taxon>Fungi</taxon>
        <taxon>Dikarya</taxon>
        <taxon>Basidiomycota</taxon>
        <taxon>Agaricomycotina</taxon>
        <taxon>Agaricomycetes</taxon>
        <taxon>Agaricomycetidae</taxon>
        <taxon>Agaricales</taxon>
        <taxon>Agaricineae</taxon>
        <taxon>Bolbitiaceae</taxon>
        <taxon>Cyclocybe</taxon>
    </lineage>
</organism>
<feature type="transmembrane region" description="Helical" evidence="12">
    <location>
        <begin position="104"/>
        <end position="128"/>
    </location>
</feature>
<keyword evidence="4" id="KW-0597">Phosphoprotein</keyword>
<feature type="transmembrane region" description="Helical" evidence="12">
    <location>
        <begin position="865"/>
        <end position="886"/>
    </location>
</feature>
<dbReference type="Pfam" id="PF00122">
    <property type="entry name" value="E1-E2_ATPase"/>
    <property type="match status" value="1"/>
</dbReference>
<feature type="transmembrane region" description="Helical" evidence="12">
    <location>
        <begin position="321"/>
        <end position="338"/>
    </location>
</feature>
<dbReference type="SUPFAM" id="SSF81665">
    <property type="entry name" value="Calcium ATPase, transmembrane domain M"/>
    <property type="match status" value="1"/>
</dbReference>
<dbReference type="GO" id="GO:0005524">
    <property type="term" value="F:ATP binding"/>
    <property type="evidence" value="ECO:0007669"/>
    <property type="project" value="UniProtKB-UniRule"/>
</dbReference>
<dbReference type="Gene3D" id="1.20.1110.10">
    <property type="entry name" value="Calcium-transporting ATPase, transmembrane domain"/>
    <property type="match status" value="1"/>
</dbReference>
<dbReference type="AlphaFoldDB" id="A0A8S0WXH2"/>
<dbReference type="InterPro" id="IPR023299">
    <property type="entry name" value="ATPase_P-typ_cyto_dom_N"/>
</dbReference>
<evidence type="ECO:0000256" key="4">
    <source>
        <dbReference type="ARBA" id="ARBA00022553"/>
    </source>
</evidence>
<keyword evidence="11 12" id="KW-0472">Membrane</keyword>
<dbReference type="OrthoDB" id="116380at2759"/>
<feature type="transmembrane region" description="Helical" evidence="12">
    <location>
        <begin position="292"/>
        <end position="315"/>
    </location>
</feature>
<dbReference type="EC" id="7.1.2.1" evidence="12"/>
<proteinExistence type="inferred from homology"/>
<dbReference type="InterPro" id="IPR001757">
    <property type="entry name" value="P_typ_ATPase"/>
</dbReference>
<evidence type="ECO:0000256" key="6">
    <source>
        <dbReference type="ARBA" id="ARBA00022723"/>
    </source>
</evidence>
<dbReference type="GO" id="GO:0016887">
    <property type="term" value="F:ATP hydrolysis activity"/>
    <property type="evidence" value="ECO:0007669"/>
    <property type="project" value="InterPro"/>
</dbReference>
<dbReference type="InterPro" id="IPR006534">
    <property type="entry name" value="P-type_ATPase_IIIA"/>
</dbReference>
<evidence type="ECO:0000313" key="14">
    <source>
        <dbReference type="EMBL" id="CAA7261198.1"/>
    </source>
</evidence>
<evidence type="ECO:0000259" key="13">
    <source>
        <dbReference type="SMART" id="SM00831"/>
    </source>
</evidence>
<keyword evidence="12" id="KW-0406">Ion transport</keyword>